<proteinExistence type="predicted"/>
<reference evidence="2 3" key="1">
    <citation type="submission" date="2020-05" db="EMBL/GenBank/DDBJ databases">
        <title>Whole genome sequencing and identification of novel metabolites from Paenibacillus alvei strain JR949.</title>
        <authorList>
            <person name="Rajendhran J."/>
            <person name="Sree Pranav P."/>
            <person name="Mahalakshmi B."/>
            <person name="Karthikeyan R."/>
        </authorList>
    </citation>
    <scope>NUCLEOTIDE SEQUENCE [LARGE SCALE GENOMIC DNA]</scope>
    <source>
        <strain evidence="2 3">JR949</strain>
    </source>
</reference>
<dbReference type="AlphaFoldDB" id="A0AAP7DI65"/>
<evidence type="ECO:0000313" key="3">
    <source>
        <dbReference type="Proteomes" id="UP000552038"/>
    </source>
</evidence>
<name>A0AAP7DI65_PAEAL</name>
<accession>A0AAP7DI65</accession>
<evidence type="ECO:0000313" key="2">
    <source>
        <dbReference type="EMBL" id="NOJ70585.1"/>
    </source>
</evidence>
<gene>
    <name evidence="2" type="ORF">HMI46_08470</name>
</gene>
<feature type="domain" description="Xylose isomerase-like TIM barrel" evidence="1">
    <location>
        <begin position="36"/>
        <end position="266"/>
    </location>
</feature>
<dbReference type="EMBL" id="JABFOR010000007">
    <property type="protein sequence ID" value="NOJ70585.1"/>
    <property type="molecule type" value="Genomic_DNA"/>
</dbReference>
<dbReference type="InterPro" id="IPR013022">
    <property type="entry name" value="Xyl_isomerase-like_TIM-brl"/>
</dbReference>
<sequence>MKLSIGGFSFNNLRVEGKMDIFAYIETVYKRYQLQGIDFWNAFFADTTRPLWQIADDDMLHRIRQALVEREMNLVNIAVDRAHIWDPDPEIREALHQNALAHLRAAEIMGAQSVRIDAVLHGDDVLSDEALEYITMRYREYAQRGAEGGYWVGPENHTGCALQPDTLVRISEEVNHPNYGILLHIGRWKPPGDSFSIRNATPGTWDSYAIEGDLQAAPWVRHTHVDYRLIESPDAKDRLASLKNAGYNGYWAIEYNAPYDQLAAMDEALGKLKGHLTSLSA</sequence>
<protein>
    <submittedName>
        <fullName evidence="2">TIM barrel protein</fullName>
    </submittedName>
</protein>
<comment type="caution">
    <text evidence="2">The sequence shown here is derived from an EMBL/GenBank/DDBJ whole genome shotgun (WGS) entry which is preliminary data.</text>
</comment>
<dbReference type="SUPFAM" id="SSF51658">
    <property type="entry name" value="Xylose isomerase-like"/>
    <property type="match status" value="1"/>
</dbReference>
<dbReference type="Pfam" id="PF01261">
    <property type="entry name" value="AP_endonuc_2"/>
    <property type="match status" value="1"/>
</dbReference>
<dbReference type="RefSeq" id="WP_171416093.1">
    <property type="nucleotide sequence ID" value="NZ_JABFOR010000007.1"/>
</dbReference>
<evidence type="ECO:0000259" key="1">
    <source>
        <dbReference type="Pfam" id="PF01261"/>
    </source>
</evidence>
<dbReference type="Gene3D" id="3.20.20.150">
    <property type="entry name" value="Divalent-metal-dependent TIM barrel enzymes"/>
    <property type="match status" value="1"/>
</dbReference>
<dbReference type="InterPro" id="IPR036237">
    <property type="entry name" value="Xyl_isomerase-like_sf"/>
</dbReference>
<organism evidence="2 3">
    <name type="scientific">Paenibacillus alvei</name>
    <name type="common">Bacillus alvei</name>
    <dbReference type="NCBI Taxonomy" id="44250"/>
    <lineage>
        <taxon>Bacteria</taxon>
        <taxon>Bacillati</taxon>
        <taxon>Bacillota</taxon>
        <taxon>Bacilli</taxon>
        <taxon>Bacillales</taxon>
        <taxon>Paenibacillaceae</taxon>
        <taxon>Paenibacillus</taxon>
    </lineage>
</organism>
<dbReference type="Proteomes" id="UP000552038">
    <property type="component" value="Unassembled WGS sequence"/>
</dbReference>